<dbReference type="AlphaFoldDB" id="A0A1H7M7F3"/>
<dbReference type="EMBL" id="FOAB01000003">
    <property type="protein sequence ID" value="SEL06537.1"/>
    <property type="molecule type" value="Genomic_DNA"/>
</dbReference>
<protein>
    <recommendedName>
        <fullName evidence="3">BetR domain-containing protein</fullName>
    </recommendedName>
</protein>
<evidence type="ECO:0000313" key="1">
    <source>
        <dbReference type="EMBL" id="SEL06537.1"/>
    </source>
</evidence>
<dbReference type="RefSeq" id="WP_091407333.1">
    <property type="nucleotide sequence ID" value="NZ_FOAB01000003.1"/>
</dbReference>
<organism evidence="1 2">
    <name type="scientific">Aquimarina amphilecti</name>
    <dbReference type="NCBI Taxonomy" id="1038014"/>
    <lineage>
        <taxon>Bacteria</taxon>
        <taxon>Pseudomonadati</taxon>
        <taxon>Bacteroidota</taxon>
        <taxon>Flavobacteriia</taxon>
        <taxon>Flavobacteriales</taxon>
        <taxon>Flavobacteriaceae</taxon>
        <taxon>Aquimarina</taxon>
    </lineage>
</organism>
<evidence type="ECO:0008006" key="3">
    <source>
        <dbReference type="Google" id="ProtNLM"/>
    </source>
</evidence>
<dbReference type="Proteomes" id="UP000198521">
    <property type="component" value="Unassembled WGS sequence"/>
</dbReference>
<dbReference type="OrthoDB" id="1098026at2"/>
<name>A0A1H7M7F3_AQUAM</name>
<evidence type="ECO:0000313" key="2">
    <source>
        <dbReference type="Proteomes" id="UP000198521"/>
    </source>
</evidence>
<proteinExistence type="predicted"/>
<gene>
    <name evidence="1" type="ORF">SAMN04487910_1605</name>
</gene>
<dbReference type="STRING" id="1038014.SAMN04487910_1605"/>
<accession>A0A1H7M7F3</accession>
<keyword evidence="2" id="KW-1185">Reference proteome</keyword>
<reference evidence="1 2" key="1">
    <citation type="submission" date="2016-10" db="EMBL/GenBank/DDBJ databases">
        <authorList>
            <person name="de Groot N.N."/>
        </authorList>
    </citation>
    <scope>NUCLEOTIDE SEQUENCE [LARGE SCALE GENOMIC DNA]</scope>
    <source>
        <strain evidence="1 2">DSM 25232</strain>
    </source>
</reference>
<sequence>MIQENFLELIKKQINSKNSLIDEVATALDISYDAAHRRISKKSKLSLEEGVTLAKYFSLSIDQLFSSEDEHIVAVKKTAPVQDMESLLAYYENSYNSLSPLINNKDVEMIYSAKDLPIFYTSDDNLLSKFKMYVWLKIMDSDLGDVRFTGFNPSLSLLEAAKRLGNMYNDLNSIEIWDITTINSTLKQIHFYFESNSLTSKDALEICEDLQKLIQQISKKIIDQKDNFKFYYNELLLMNNRVLVKTPSETSLYVPFTILSYYRTNDVTTCNQAEHFLNIQMDGSKLLSTAGEKERNLFFNKIYKKIDALRSLIIAKNVLEFE</sequence>